<dbReference type="EMBL" id="CAMXCT030004335">
    <property type="protein sequence ID" value="CAL4795948.1"/>
    <property type="molecule type" value="Genomic_DNA"/>
</dbReference>
<feature type="chain" id="PRO_5043272647" evidence="1">
    <location>
        <begin position="24"/>
        <end position="249"/>
    </location>
</feature>
<evidence type="ECO:0000256" key="1">
    <source>
        <dbReference type="SAM" id="SignalP"/>
    </source>
</evidence>
<evidence type="ECO:0000313" key="3">
    <source>
        <dbReference type="EMBL" id="CAL4795948.1"/>
    </source>
</evidence>
<dbReference type="InterPro" id="IPR016024">
    <property type="entry name" value="ARM-type_fold"/>
</dbReference>
<reference evidence="2" key="1">
    <citation type="submission" date="2022-10" db="EMBL/GenBank/DDBJ databases">
        <authorList>
            <person name="Chen Y."/>
            <person name="Dougan E. K."/>
            <person name="Chan C."/>
            <person name="Rhodes N."/>
            <person name="Thang M."/>
        </authorList>
    </citation>
    <scope>NUCLEOTIDE SEQUENCE</scope>
</reference>
<dbReference type="SUPFAM" id="SSF48371">
    <property type="entry name" value="ARM repeat"/>
    <property type="match status" value="1"/>
</dbReference>
<name>A0A9P1GC55_9DINO</name>
<evidence type="ECO:0000313" key="2">
    <source>
        <dbReference type="EMBL" id="CAI4008636.1"/>
    </source>
</evidence>
<reference evidence="3 4" key="2">
    <citation type="submission" date="2024-05" db="EMBL/GenBank/DDBJ databases">
        <authorList>
            <person name="Chen Y."/>
            <person name="Shah S."/>
            <person name="Dougan E. K."/>
            <person name="Thang M."/>
            <person name="Chan C."/>
        </authorList>
    </citation>
    <scope>NUCLEOTIDE SEQUENCE [LARGE SCALE GENOMIC DNA]</scope>
</reference>
<dbReference type="AlphaFoldDB" id="A0A9P1GC55"/>
<dbReference type="EMBL" id="CAMXCT010004335">
    <property type="protein sequence ID" value="CAI4008636.1"/>
    <property type="molecule type" value="Genomic_DNA"/>
</dbReference>
<organism evidence="2">
    <name type="scientific">Cladocopium goreaui</name>
    <dbReference type="NCBI Taxonomy" id="2562237"/>
    <lineage>
        <taxon>Eukaryota</taxon>
        <taxon>Sar</taxon>
        <taxon>Alveolata</taxon>
        <taxon>Dinophyceae</taxon>
        <taxon>Suessiales</taxon>
        <taxon>Symbiodiniaceae</taxon>
        <taxon>Cladocopium</taxon>
    </lineage>
</organism>
<dbReference type="Proteomes" id="UP001152797">
    <property type="component" value="Unassembled WGS sequence"/>
</dbReference>
<accession>A0A9P1GC55</accession>
<evidence type="ECO:0000313" key="4">
    <source>
        <dbReference type="Proteomes" id="UP001152797"/>
    </source>
</evidence>
<feature type="signal peptide" evidence="1">
    <location>
        <begin position="1"/>
        <end position="23"/>
    </location>
</feature>
<gene>
    <name evidence="2" type="ORF">C1SCF055_LOCUS34060</name>
</gene>
<protein>
    <submittedName>
        <fullName evidence="3">HEAT repeat domain-containing protein</fullName>
    </submittedName>
</protein>
<proteinExistence type="predicted"/>
<keyword evidence="4" id="KW-1185">Reference proteome</keyword>
<dbReference type="EMBL" id="CAMXCT020004335">
    <property type="protein sequence ID" value="CAL1162011.1"/>
    <property type="molecule type" value="Genomic_DNA"/>
</dbReference>
<keyword evidence="1" id="KW-0732">Signal</keyword>
<sequence length="249" mass="28504">MGLRRRWLSPRLLGWLLFPSLVAFVPGALPRLRPAPDSTRVAMCMDDPGRLLQGWKAKSKRGPAKYHLPTGGPNVTKTADLMELRVSYTVDTSNVLSNERQLLKLLRSDAVEQRRNASEALLTAPWSGRPQRQTLLKLLHAVLDDDLIVRENVAHLLKHLCVEYRWEMDEWIALLAQKINPESSQHIVTQIYVMKALGILGPYASSYSGYITRFFDHEEEPNLAMGKQKRFHGQLRMVQNYSFLVDIYI</sequence>
<comment type="caution">
    <text evidence="2">The sequence shown here is derived from an EMBL/GenBank/DDBJ whole genome shotgun (WGS) entry which is preliminary data.</text>
</comment>